<dbReference type="PROSITE" id="PS00507">
    <property type="entry name" value="NI_HGENASE_L_1"/>
    <property type="match status" value="1"/>
</dbReference>
<feature type="binding site" evidence="6">
    <location>
        <position position="55"/>
    </location>
    <ligand>
        <name>Mg(2+)</name>
        <dbReference type="ChEBI" id="CHEBI:18420"/>
    </ligand>
</feature>
<keyword evidence="4 6" id="KW-0479">Metal-binding</keyword>
<dbReference type="KEGG" id="chiz:HQ393_06300"/>
<sequence length="503" mass="56313">MYEHLENASNTDGLSRMVIEPISRVEGHGKVTLLLDENRRVQQARLHIVEFRGFERFIQGRPFREVPTLVQRLCGICPISHLLAASKACDPFILGALTITPTAEKLRRLLHHAQVLQSNALHFFHLASPDLLFGFDDAVAHRNVVGVIMDQRELGLRGIRIRKYGQEVIRILTGKRVHGTGSIPGGFLKPLTLAERDEMLQGIDQIIDWCVASNELARDLFLAHQPEHLTFGATESAFLSLVTATGDCEIYDGVLRVKDACGKIIVDGFDPARYLDLIREEVKPWSYMKFPYLAPFGHEAGYYRVGPLARINNADRMPSERAEAARQEFADFGQGKPVQATLAQHWARMIDTIMCAEVIRYLLLDAEILGTELVYSDEQLKHIDPVREGVGVIEAPRGTLLHHYKIDDDENISFANLIVSTTHNNRGMNDSVRAVAAEYFDGRAVTEGLLNRIEVAIRAYDPCLSCATHALGQMPLIIEAIEADGRISSQLARHDDGRIEQFI</sequence>
<feature type="binding site" evidence="6">
    <location>
        <position position="77"/>
    </location>
    <ligand>
        <name>Ni(2+)</name>
        <dbReference type="ChEBI" id="CHEBI:49786"/>
    </ligand>
</feature>
<evidence type="ECO:0000256" key="2">
    <source>
        <dbReference type="ARBA" id="ARBA00009292"/>
    </source>
</evidence>
<dbReference type="RefSeq" id="WP_179357982.1">
    <property type="nucleotide sequence ID" value="NZ_CP058627.1"/>
</dbReference>
<dbReference type="InterPro" id="IPR001501">
    <property type="entry name" value="Ni-dep_hyd_lsu"/>
</dbReference>
<keyword evidence="6" id="KW-0460">Magnesium</keyword>
<gene>
    <name evidence="8" type="ORF">HQ393_06300</name>
</gene>
<comment type="similarity">
    <text evidence="2 7">Belongs to the [NiFe]/[NiFeSe] hydrogenase large subunit family.</text>
</comment>
<evidence type="ECO:0000256" key="4">
    <source>
        <dbReference type="ARBA" id="ARBA00022723"/>
    </source>
</evidence>
<evidence type="ECO:0000256" key="7">
    <source>
        <dbReference type="RuleBase" id="RU003896"/>
    </source>
</evidence>
<keyword evidence="6" id="KW-0408">Iron</keyword>
<feature type="binding site" evidence="6">
    <location>
        <position position="77"/>
    </location>
    <ligand>
        <name>Fe cation</name>
        <dbReference type="ChEBI" id="CHEBI:24875"/>
    </ligand>
</feature>
<evidence type="ECO:0000313" key="8">
    <source>
        <dbReference type="EMBL" id="QLG87902.1"/>
    </source>
</evidence>
<evidence type="ECO:0000256" key="1">
    <source>
        <dbReference type="ARBA" id="ARBA00001967"/>
    </source>
</evidence>
<dbReference type="Pfam" id="PF00374">
    <property type="entry name" value="NiFeSe_Hases"/>
    <property type="match status" value="2"/>
</dbReference>
<protein>
    <submittedName>
        <fullName evidence="8">Ni/Fe hydrogenase subunit alpha</fullName>
    </submittedName>
</protein>
<feature type="binding site" evidence="6">
    <location>
        <position position="417"/>
    </location>
    <ligand>
        <name>Mg(2+)</name>
        <dbReference type="ChEBI" id="CHEBI:18420"/>
    </ligand>
</feature>
<keyword evidence="9" id="KW-1185">Reference proteome</keyword>
<dbReference type="InterPro" id="IPR018194">
    <property type="entry name" value="Ni-dep_hyd_lsu_Ni_BS"/>
</dbReference>
<dbReference type="Proteomes" id="UP000509597">
    <property type="component" value="Chromosome"/>
</dbReference>
<dbReference type="GO" id="GO:0016151">
    <property type="term" value="F:nickel cation binding"/>
    <property type="evidence" value="ECO:0007669"/>
    <property type="project" value="InterPro"/>
</dbReference>
<reference evidence="8 9" key="1">
    <citation type="submission" date="2020-07" db="EMBL/GenBank/DDBJ databases">
        <title>Complete genome sequence of Chitinibacter sp. 2T18.</title>
        <authorList>
            <person name="Bae J.-W."/>
            <person name="Choi J.-W."/>
        </authorList>
    </citation>
    <scope>NUCLEOTIDE SEQUENCE [LARGE SCALE GENOMIC DNA]</scope>
    <source>
        <strain evidence="8 9">2T18</strain>
    </source>
</reference>
<dbReference type="EMBL" id="CP058627">
    <property type="protein sequence ID" value="QLG87902.1"/>
    <property type="molecule type" value="Genomic_DNA"/>
</dbReference>
<keyword evidence="3 6" id="KW-0533">Nickel</keyword>
<dbReference type="SUPFAM" id="SSF56762">
    <property type="entry name" value="HydB/Nqo4-like"/>
    <property type="match status" value="1"/>
</dbReference>
<dbReference type="PANTHER" id="PTHR43600:SF2">
    <property type="entry name" value="F420-NON-REDUCING HYDROGENASE VHU SUBUNIT A"/>
    <property type="match status" value="1"/>
</dbReference>
<comment type="cofactor">
    <cofactor evidence="1 6">
        <name>Ni(2+)</name>
        <dbReference type="ChEBI" id="CHEBI:49786"/>
    </cofactor>
</comment>
<keyword evidence="5 7" id="KW-0560">Oxidoreductase</keyword>
<name>A0A7H9BHU4_9NEIS</name>
<dbReference type="InterPro" id="IPR029014">
    <property type="entry name" value="NiFe-Hase_large"/>
</dbReference>
<evidence type="ECO:0000313" key="9">
    <source>
        <dbReference type="Proteomes" id="UP000509597"/>
    </source>
</evidence>
<dbReference type="PROSITE" id="PS00508">
    <property type="entry name" value="NI_HGENASE_L_2"/>
    <property type="match status" value="1"/>
</dbReference>
<feature type="binding site" evidence="6">
    <location>
        <position position="463"/>
    </location>
    <ligand>
        <name>Ni(2+)</name>
        <dbReference type="ChEBI" id="CHEBI:49786"/>
    </ligand>
</feature>
<evidence type="ECO:0000256" key="5">
    <source>
        <dbReference type="ARBA" id="ARBA00023002"/>
    </source>
</evidence>
<proteinExistence type="inferred from homology"/>
<accession>A0A7H9BHU4</accession>
<dbReference type="Gene3D" id="1.10.645.10">
    <property type="entry name" value="Cytochrome-c3 Hydrogenase, chain B"/>
    <property type="match status" value="1"/>
</dbReference>
<dbReference type="AlphaFoldDB" id="A0A7H9BHU4"/>
<dbReference type="GO" id="GO:0008901">
    <property type="term" value="F:ferredoxin hydrogenase activity"/>
    <property type="evidence" value="ECO:0007669"/>
    <property type="project" value="InterPro"/>
</dbReference>
<evidence type="ECO:0000256" key="3">
    <source>
        <dbReference type="ARBA" id="ARBA00022596"/>
    </source>
</evidence>
<evidence type="ECO:0000256" key="6">
    <source>
        <dbReference type="PIRSR" id="PIRSR601501-1"/>
    </source>
</evidence>
<dbReference type="PANTHER" id="PTHR43600">
    <property type="entry name" value="COENZYME F420 HYDROGENASE, SUBUNIT ALPHA"/>
    <property type="match status" value="1"/>
</dbReference>
<feature type="binding site" evidence="6">
    <location>
        <position position="469"/>
    </location>
    <ligand>
        <name>Mg(2+)</name>
        <dbReference type="ChEBI" id="CHEBI:18420"/>
    </ligand>
</feature>
<comment type="cofactor">
    <cofactor evidence="6">
        <name>Fe cation</name>
        <dbReference type="ChEBI" id="CHEBI:24875"/>
    </cofactor>
</comment>
<feature type="binding site" evidence="6">
    <location>
        <position position="466"/>
    </location>
    <ligand>
        <name>Fe cation</name>
        <dbReference type="ChEBI" id="CHEBI:24875"/>
    </ligand>
</feature>
<feature type="binding site" evidence="6">
    <location>
        <position position="74"/>
    </location>
    <ligand>
        <name>Ni(2+)</name>
        <dbReference type="ChEBI" id="CHEBI:49786"/>
    </ligand>
</feature>
<organism evidence="8 9">
    <name type="scientific">Chitinibacter bivalviorum</name>
    <dbReference type="NCBI Taxonomy" id="2739434"/>
    <lineage>
        <taxon>Bacteria</taxon>
        <taxon>Pseudomonadati</taxon>
        <taxon>Pseudomonadota</taxon>
        <taxon>Betaproteobacteria</taxon>
        <taxon>Neisseriales</taxon>
        <taxon>Chitinibacteraceae</taxon>
        <taxon>Chitinibacter</taxon>
    </lineage>
</organism>